<sequence length="153" mass="17080">MITIKDHIEQVLDSLRARTGSDFSGLLLMDNPDAGLRWNFVSGNRSIRSKQIILRPGQGLPGLVMRLGRRVILDDSIPDIRKLRFDNPIMLAENLHAVAVIPILKERDILGLLMIGSRKPTLYSSQLIEMIEQEAEMLSPVIEGLKSGPISSR</sequence>
<organism evidence="2 3">
    <name type="scientific">Paenibacillus zeisoli</name>
    <dbReference type="NCBI Taxonomy" id="2496267"/>
    <lineage>
        <taxon>Bacteria</taxon>
        <taxon>Bacillati</taxon>
        <taxon>Bacillota</taxon>
        <taxon>Bacilli</taxon>
        <taxon>Bacillales</taxon>
        <taxon>Paenibacillaceae</taxon>
        <taxon>Paenibacillus</taxon>
    </lineage>
</organism>
<dbReference type="RefSeq" id="WP_127200329.1">
    <property type="nucleotide sequence ID" value="NZ_RZNX01000008.1"/>
</dbReference>
<dbReference type="InterPro" id="IPR003018">
    <property type="entry name" value="GAF"/>
</dbReference>
<protein>
    <submittedName>
        <fullName evidence="2">GAF domain-containing protein</fullName>
    </submittedName>
</protein>
<feature type="domain" description="GAF" evidence="1">
    <location>
        <begin position="5"/>
        <end position="138"/>
    </location>
</feature>
<dbReference type="EMBL" id="RZNX01000008">
    <property type="protein sequence ID" value="RUT28981.1"/>
    <property type="molecule type" value="Genomic_DNA"/>
</dbReference>
<dbReference type="InterPro" id="IPR029016">
    <property type="entry name" value="GAF-like_dom_sf"/>
</dbReference>
<comment type="caution">
    <text evidence="2">The sequence shown here is derived from an EMBL/GenBank/DDBJ whole genome shotgun (WGS) entry which is preliminary data.</text>
</comment>
<evidence type="ECO:0000259" key="1">
    <source>
        <dbReference type="Pfam" id="PF13185"/>
    </source>
</evidence>
<gene>
    <name evidence="2" type="ORF">EJP77_16375</name>
</gene>
<name>A0A433X4N7_9BACL</name>
<dbReference type="AlphaFoldDB" id="A0A433X4N7"/>
<evidence type="ECO:0000313" key="2">
    <source>
        <dbReference type="EMBL" id="RUT28981.1"/>
    </source>
</evidence>
<dbReference type="Pfam" id="PF13185">
    <property type="entry name" value="GAF_2"/>
    <property type="match status" value="1"/>
</dbReference>
<dbReference type="OrthoDB" id="2360948at2"/>
<dbReference type="Gene3D" id="3.30.450.40">
    <property type="match status" value="1"/>
</dbReference>
<evidence type="ECO:0000313" key="3">
    <source>
        <dbReference type="Proteomes" id="UP000272464"/>
    </source>
</evidence>
<proteinExistence type="predicted"/>
<keyword evidence="3" id="KW-1185">Reference proteome</keyword>
<dbReference type="SUPFAM" id="SSF55781">
    <property type="entry name" value="GAF domain-like"/>
    <property type="match status" value="1"/>
</dbReference>
<dbReference type="Proteomes" id="UP000272464">
    <property type="component" value="Unassembled WGS sequence"/>
</dbReference>
<reference evidence="2 3" key="1">
    <citation type="submission" date="2018-12" db="EMBL/GenBank/DDBJ databases">
        <authorList>
            <person name="Sun L."/>
            <person name="Chen Z."/>
        </authorList>
    </citation>
    <scope>NUCLEOTIDE SEQUENCE [LARGE SCALE GENOMIC DNA]</scope>
    <source>
        <strain evidence="2 3">3-5-3</strain>
    </source>
</reference>
<accession>A0A433X4N7</accession>